<name>K0R750_THAOC</name>
<keyword evidence="2" id="KW-1185">Reference proteome</keyword>
<dbReference type="Proteomes" id="UP000266841">
    <property type="component" value="Unassembled WGS sequence"/>
</dbReference>
<accession>K0R750</accession>
<comment type="caution">
    <text evidence="1">The sequence shown here is derived from an EMBL/GenBank/DDBJ whole genome shotgun (WGS) entry which is preliminary data.</text>
</comment>
<dbReference type="EMBL" id="AGNL01045032">
    <property type="protein sequence ID" value="EJK49203.1"/>
    <property type="molecule type" value="Genomic_DNA"/>
</dbReference>
<reference evidence="1 2" key="1">
    <citation type="journal article" date="2012" name="Genome Biol.">
        <title>Genome and low-iron response of an oceanic diatom adapted to chronic iron limitation.</title>
        <authorList>
            <person name="Lommer M."/>
            <person name="Specht M."/>
            <person name="Roy A.S."/>
            <person name="Kraemer L."/>
            <person name="Andreson R."/>
            <person name="Gutowska M.A."/>
            <person name="Wolf J."/>
            <person name="Bergner S.V."/>
            <person name="Schilhabel M.B."/>
            <person name="Klostermeier U.C."/>
            <person name="Beiko R.G."/>
            <person name="Rosenstiel P."/>
            <person name="Hippler M."/>
            <person name="Laroche J."/>
        </authorList>
    </citation>
    <scope>NUCLEOTIDE SEQUENCE [LARGE SCALE GENOMIC DNA]</scope>
    <source>
        <strain evidence="1 2">CCMP1005</strain>
    </source>
</reference>
<protein>
    <submittedName>
        <fullName evidence="1">Uncharacterized protein</fullName>
    </submittedName>
</protein>
<evidence type="ECO:0000313" key="1">
    <source>
        <dbReference type="EMBL" id="EJK49203.1"/>
    </source>
</evidence>
<dbReference type="AlphaFoldDB" id="K0R750"/>
<organism evidence="1 2">
    <name type="scientific">Thalassiosira oceanica</name>
    <name type="common">Marine diatom</name>
    <dbReference type="NCBI Taxonomy" id="159749"/>
    <lineage>
        <taxon>Eukaryota</taxon>
        <taxon>Sar</taxon>
        <taxon>Stramenopiles</taxon>
        <taxon>Ochrophyta</taxon>
        <taxon>Bacillariophyta</taxon>
        <taxon>Coscinodiscophyceae</taxon>
        <taxon>Thalassiosirophycidae</taxon>
        <taxon>Thalassiosirales</taxon>
        <taxon>Thalassiosiraceae</taxon>
        <taxon>Thalassiosira</taxon>
    </lineage>
</organism>
<evidence type="ECO:0000313" key="2">
    <source>
        <dbReference type="Proteomes" id="UP000266841"/>
    </source>
</evidence>
<proteinExistence type="predicted"/>
<gene>
    <name evidence="1" type="ORF">THAOC_31950</name>
</gene>
<sequence>MSTEGLWLLDGAKVFTVALLLVQTISLGDKVLPPPSIARHAGFWRDLCLLCICHGCLPLFGMPPVRRVWRSTAFPAVVDYLVDSSGDIDFPKSVLAVRQACKVCDELASVLIDFAERAGNNRKDVASVELSKGLLPRTVPSPFPPCVYVFLQ</sequence>